<keyword evidence="3" id="KW-1185">Reference proteome</keyword>
<dbReference type="Pfam" id="PF04326">
    <property type="entry name" value="SLFN_AlbA_2"/>
    <property type="match status" value="1"/>
</dbReference>
<dbReference type="RefSeq" id="WP_086486927.1">
    <property type="nucleotide sequence ID" value="NZ_MSLT01000006.1"/>
</dbReference>
<dbReference type="InterPro" id="IPR038475">
    <property type="entry name" value="RecG_C_sf"/>
</dbReference>
<dbReference type="AlphaFoldDB" id="A0A251XAH3"/>
<dbReference type="Pfam" id="PF13749">
    <property type="entry name" value="HATPase_c_4"/>
    <property type="match status" value="1"/>
</dbReference>
<organism evidence="2 3">
    <name type="scientific">Thioflexithrix psekupsensis</name>
    <dbReference type="NCBI Taxonomy" id="1570016"/>
    <lineage>
        <taxon>Bacteria</taxon>
        <taxon>Pseudomonadati</taxon>
        <taxon>Pseudomonadota</taxon>
        <taxon>Gammaproteobacteria</taxon>
        <taxon>Thiotrichales</taxon>
        <taxon>Thioflexithrix</taxon>
    </lineage>
</organism>
<protein>
    <submittedName>
        <fullName evidence="2">Transcriptional regulator</fullName>
    </submittedName>
</protein>
<comment type="caution">
    <text evidence="2">The sequence shown here is derived from an EMBL/GenBank/DDBJ whole genome shotgun (WGS) entry which is preliminary data.</text>
</comment>
<dbReference type="PANTHER" id="PTHR30595">
    <property type="entry name" value="GLPR-RELATED TRANSCRIPTIONAL REPRESSOR"/>
    <property type="match status" value="1"/>
</dbReference>
<dbReference type="Gene3D" id="3.30.565.60">
    <property type="match status" value="1"/>
</dbReference>
<evidence type="ECO:0000259" key="1">
    <source>
        <dbReference type="Pfam" id="PF04326"/>
    </source>
</evidence>
<sequence length="402" mass="45265">MKRLTDEELEELLSDLESDRVERKESDKGDAPEKIRQAICAFANDLPNHKKPGVIFVGVRDNGHSAGLTITDELLLKLADMRSDGQILPPPSMTVEKRRLLSMDIAVITVQPADAPPVRYKGRTYIRTGPRRDIASRQDERILNEKRRYRDLPFDLHPVSFAKLSDLNRLAFEQEYLIHAVAPDILAANQRSYEERLAACRFIESPENPCPTVSGCIVLGIRAQDLIPGNYIQFLRINGTQLTDAIQDEAEISGNLGEILRRLDEKLEAHIRTGIDIISGRTESRRPNYPLAALQQLTRNAVMHRNYEGTRAPVRLTWFNDRIEIHSPGGPFGQVTVENFGKSGFTDYRNPNIATAMKVLGYVQKFGMGIQIAQQELNKNGNPPARFEVNANYVLVEIRSAS</sequence>
<dbReference type="InterPro" id="IPR038461">
    <property type="entry name" value="Schlafen_AlbA_2_dom_sf"/>
</dbReference>
<dbReference type="InterPro" id="IPR007421">
    <property type="entry name" value="Schlafen_AlbA_2_dom"/>
</dbReference>
<name>A0A251XAH3_9GAMM</name>
<gene>
    <name evidence="2" type="ORF">TPSD3_02050</name>
</gene>
<evidence type="ECO:0000313" key="3">
    <source>
        <dbReference type="Proteomes" id="UP000194798"/>
    </source>
</evidence>
<reference evidence="2 3" key="1">
    <citation type="submission" date="2016-12" db="EMBL/GenBank/DDBJ databases">
        <title>Thioflexothrix psekupsii D3 genome sequencing and assembly.</title>
        <authorList>
            <person name="Fomenkov A."/>
            <person name="Vincze T."/>
            <person name="Grabovich M."/>
            <person name="Anton B.P."/>
            <person name="Dubinina G."/>
            <person name="Orlova M."/>
            <person name="Belousova E."/>
            <person name="Roberts R.J."/>
        </authorList>
    </citation>
    <scope>NUCLEOTIDE SEQUENCE [LARGE SCALE GENOMIC DNA]</scope>
    <source>
        <strain evidence="2">D3</strain>
    </source>
</reference>
<accession>A0A251XAH3</accession>
<proteinExistence type="predicted"/>
<feature type="domain" description="Schlafen AlbA-2" evidence="1">
    <location>
        <begin position="17"/>
        <end position="132"/>
    </location>
</feature>
<dbReference type="PANTHER" id="PTHR30595:SF6">
    <property type="entry name" value="SCHLAFEN ALBA-2 DOMAIN-CONTAINING PROTEIN"/>
    <property type="match status" value="1"/>
</dbReference>
<evidence type="ECO:0000313" key="2">
    <source>
        <dbReference type="EMBL" id="OUD15334.1"/>
    </source>
</evidence>
<dbReference type="OrthoDB" id="34589at2"/>
<dbReference type="Gene3D" id="3.30.950.30">
    <property type="entry name" value="Schlafen, AAA domain"/>
    <property type="match status" value="1"/>
</dbReference>
<dbReference type="EMBL" id="MSLT01000006">
    <property type="protein sequence ID" value="OUD15334.1"/>
    <property type="molecule type" value="Genomic_DNA"/>
</dbReference>
<dbReference type="Proteomes" id="UP000194798">
    <property type="component" value="Unassembled WGS sequence"/>
</dbReference>